<keyword evidence="4" id="KW-0802">TPR repeat</keyword>
<feature type="domain" description="O-GlcNAc transferase C-terminal" evidence="5">
    <location>
        <begin position="458"/>
        <end position="558"/>
    </location>
</feature>
<evidence type="ECO:0000256" key="4">
    <source>
        <dbReference type="ARBA" id="ARBA00022803"/>
    </source>
</evidence>
<evidence type="ECO:0000256" key="2">
    <source>
        <dbReference type="ARBA" id="ARBA00022679"/>
    </source>
</evidence>
<dbReference type="InterPro" id="IPR029489">
    <property type="entry name" value="OGT/SEC/SPY_C"/>
</dbReference>
<organism evidence="6 7">
    <name type="scientific">Prymnesium parvum</name>
    <name type="common">Toxic golden alga</name>
    <dbReference type="NCBI Taxonomy" id="97485"/>
    <lineage>
        <taxon>Eukaryota</taxon>
        <taxon>Haptista</taxon>
        <taxon>Haptophyta</taxon>
        <taxon>Prymnesiophyceae</taxon>
        <taxon>Prymnesiales</taxon>
        <taxon>Prymnesiaceae</taxon>
        <taxon>Prymnesium</taxon>
    </lineage>
</organism>
<dbReference type="Gene3D" id="3.40.50.11380">
    <property type="match status" value="1"/>
</dbReference>
<evidence type="ECO:0000259" key="5">
    <source>
        <dbReference type="Pfam" id="PF13844"/>
    </source>
</evidence>
<protein>
    <recommendedName>
        <fullName evidence="5">O-GlcNAc transferase C-terminal domain-containing protein</fullName>
    </recommendedName>
</protein>
<proteinExistence type="predicted"/>
<evidence type="ECO:0000313" key="6">
    <source>
        <dbReference type="EMBL" id="KAL1523281.1"/>
    </source>
</evidence>
<keyword evidence="7" id="KW-1185">Reference proteome</keyword>
<evidence type="ECO:0000313" key="7">
    <source>
        <dbReference type="Proteomes" id="UP001515480"/>
    </source>
</evidence>
<comment type="pathway">
    <text evidence="1">Protein modification; protein glycosylation.</text>
</comment>
<comment type="caution">
    <text evidence="6">The sequence shown here is derived from an EMBL/GenBank/DDBJ whole genome shotgun (WGS) entry which is preliminary data.</text>
</comment>
<feature type="domain" description="O-GlcNAc transferase C-terminal" evidence="5">
    <location>
        <begin position="216"/>
        <end position="379"/>
    </location>
</feature>
<dbReference type="GO" id="GO:0006493">
    <property type="term" value="P:protein O-linked glycosylation"/>
    <property type="evidence" value="ECO:0007669"/>
    <property type="project" value="InterPro"/>
</dbReference>
<dbReference type="GO" id="GO:0097363">
    <property type="term" value="F:protein O-acetylglucosaminyltransferase activity"/>
    <property type="evidence" value="ECO:0007669"/>
    <property type="project" value="TreeGrafter"/>
</dbReference>
<dbReference type="AlphaFoldDB" id="A0AB34JN07"/>
<dbReference type="Gene3D" id="3.40.50.2000">
    <property type="entry name" value="Glycogen Phosphorylase B"/>
    <property type="match status" value="1"/>
</dbReference>
<evidence type="ECO:0000256" key="1">
    <source>
        <dbReference type="ARBA" id="ARBA00004922"/>
    </source>
</evidence>
<accession>A0AB34JN07</accession>
<keyword evidence="3" id="KW-0677">Repeat</keyword>
<dbReference type="EMBL" id="JBGBPQ010000006">
    <property type="protein sequence ID" value="KAL1523281.1"/>
    <property type="molecule type" value="Genomic_DNA"/>
</dbReference>
<reference evidence="6 7" key="1">
    <citation type="journal article" date="2024" name="Science">
        <title>Giant polyketide synthase enzymes in the biosynthesis of giant marine polyether toxins.</title>
        <authorList>
            <person name="Fallon T.R."/>
            <person name="Shende V.V."/>
            <person name="Wierzbicki I.H."/>
            <person name="Pendleton A.L."/>
            <person name="Watervoot N.F."/>
            <person name="Auber R.P."/>
            <person name="Gonzalez D.J."/>
            <person name="Wisecaver J.H."/>
            <person name="Moore B.S."/>
        </authorList>
    </citation>
    <scope>NUCLEOTIDE SEQUENCE [LARGE SCALE GENOMIC DNA]</scope>
    <source>
        <strain evidence="6 7">12B1</strain>
    </source>
</reference>
<dbReference type="PANTHER" id="PTHR44366:SF1">
    <property type="entry name" value="UDP-N-ACETYLGLUCOSAMINE--PEPTIDE N-ACETYLGLUCOSAMINYLTRANSFERASE 110 KDA SUBUNIT"/>
    <property type="match status" value="1"/>
</dbReference>
<name>A0AB34JN07_PRYPA</name>
<dbReference type="Pfam" id="PF13844">
    <property type="entry name" value="Glyco_transf_41"/>
    <property type="match status" value="2"/>
</dbReference>
<sequence>MEDLATAFAAFLQLSQYVHWNPHLLFSSYQLLGNDHEHSVADTPPPKLGDLFVSNESHGFLLHQVHALRNAEKREKALPQTNTTLHALAHVIDAFDAGVCRRDHHLSAPASQCERMRRALLLERAAVRKEQCEWRDHELELRWLSRHAGARPSSAAAARPPLSGAGGALAALGLKEWCHTIEPSLLLTFALSAASWRAATRVAPRAARRAPSHAPLDGALRVGYVTAHCGPTVHVLYLLQRAAYNMHPLHFDVHIFCLTAANEEARAHMLSCLPSAENFHELHSLTTAEVAAHILARSIHLLLWVSEPQRAMHELLAHQPAPLVTHHVAVPATSGADDLVQYATLDRVAAPPKWTRMYLTEKALLLPHHYQVNSHWFTYSPHYSALAHHPMAMYARVNPADPRSVPGAHSRAWRWPRCTLANFGVTQKLELRMLSMLQLPLLASRAALWLGGASPLATRAIGAELGAQGSYLRRLIVSPRVSSSDYIERATRATLYIDSLSYNSHTTMVDMLWGGVPALTLSGGTIASRVGTAVSTAHGVPEAAVASHRELASAALALLGDSTAPTKPPH</sequence>
<gene>
    <name evidence="6" type="ORF">AB1Y20_018231</name>
</gene>
<dbReference type="PANTHER" id="PTHR44366">
    <property type="entry name" value="UDP-N-ACETYLGLUCOSAMINE--PEPTIDE N-ACETYLGLUCOSAMINYLTRANSFERASE 110 KDA SUBUNIT"/>
    <property type="match status" value="1"/>
</dbReference>
<keyword evidence="2" id="KW-0808">Transferase</keyword>
<dbReference type="Proteomes" id="UP001515480">
    <property type="component" value="Unassembled WGS sequence"/>
</dbReference>
<dbReference type="InterPro" id="IPR037919">
    <property type="entry name" value="OGT"/>
</dbReference>
<evidence type="ECO:0000256" key="3">
    <source>
        <dbReference type="ARBA" id="ARBA00022737"/>
    </source>
</evidence>